<dbReference type="EnsemblPlants" id="AUR62013331-RA">
    <property type="protein sequence ID" value="AUR62013331-RA:cds"/>
    <property type="gene ID" value="AUR62013331"/>
</dbReference>
<dbReference type="OMA" id="YGRFQHV"/>
<dbReference type="GO" id="GO:0003712">
    <property type="term" value="F:transcription coregulator activity"/>
    <property type="evidence" value="ECO:0007669"/>
    <property type="project" value="InterPro"/>
</dbReference>
<protein>
    <submittedName>
        <fullName evidence="3">Uncharacterized protein</fullName>
    </submittedName>
</protein>
<dbReference type="Gramene" id="AUR62013331-RA">
    <property type="protein sequence ID" value="AUR62013331-RA:cds"/>
    <property type="gene ID" value="AUR62013331"/>
</dbReference>
<accession>A0A803LH84</accession>
<dbReference type="Proteomes" id="UP000596660">
    <property type="component" value="Unplaced"/>
</dbReference>
<dbReference type="GO" id="GO:0006355">
    <property type="term" value="P:regulation of DNA-templated transcription"/>
    <property type="evidence" value="ECO:0007669"/>
    <property type="project" value="InterPro"/>
</dbReference>
<proteinExistence type="predicted"/>
<feature type="region of interest" description="Disordered" evidence="2">
    <location>
        <begin position="142"/>
        <end position="200"/>
    </location>
</feature>
<reference evidence="3" key="1">
    <citation type="journal article" date="2017" name="Nature">
        <title>The genome of Chenopodium quinoa.</title>
        <authorList>
            <person name="Jarvis D.E."/>
            <person name="Ho Y.S."/>
            <person name="Lightfoot D.J."/>
            <person name="Schmoeckel S.M."/>
            <person name="Li B."/>
            <person name="Borm T.J.A."/>
            <person name="Ohyanagi H."/>
            <person name="Mineta K."/>
            <person name="Michell C.T."/>
            <person name="Saber N."/>
            <person name="Kharbatia N.M."/>
            <person name="Rupper R.R."/>
            <person name="Sharp A.R."/>
            <person name="Dally N."/>
            <person name="Boughton B.A."/>
            <person name="Woo Y.H."/>
            <person name="Gao G."/>
            <person name="Schijlen E.G.W.M."/>
            <person name="Guo X."/>
            <person name="Momin A.A."/>
            <person name="Negrao S."/>
            <person name="Al-Babili S."/>
            <person name="Gehring C."/>
            <person name="Roessner U."/>
            <person name="Jung C."/>
            <person name="Murphy K."/>
            <person name="Arold S.T."/>
            <person name="Gojobori T."/>
            <person name="van der Linden C.G."/>
            <person name="van Loo E.N."/>
            <person name="Jellen E.N."/>
            <person name="Maughan P.J."/>
            <person name="Tester M."/>
        </authorList>
    </citation>
    <scope>NUCLEOTIDE SEQUENCE [LARGE SCALE GENOMIC DNA]</scope>
    <source>
        <strain evidence="3">cv. PI 614886</strain>
    </source>
</reference>
<dbReference type="PANTHER" id="PTHR35300">
    <property type="entry name" value="COACTIVATOR CBP, KIX DOMAIN-CONTAINING PROTEIN-RELATED"/>
    <property type="match status" value="1"/>
</dbReference>
<feature type="compositionally biased region" description="Polar residues" evidence="2">
    <location>
        <begin position="170"/>
        <end position="181"/>
    </location>
</feature>
<evidence type="ECO:0000313" key="4">
    <source>
        <dbReference type="Proteomes" id="UP000596660"/>
    </source>
</evidence>
<feature type="region of interest" description="Disordered" evidence="2">
    <location>
        <begin position="322"/>
        <end position="345"/>
    </location>
</feature>
<dbReference type="PANTHER" id="PTHR35300:SF4">
    <property type="entry name" value="HISTONE ACETYLTRANSFERASE"/>
    <property type="match status" value="1"/>
</dbReference>
<keyword evidence="1" id="KW-0539">Nucleus</keyword>
<dbReference type="GeneID" id="110725614"/>
<organism evidence="3 4">
    <name type="scientific">Chenopodium quinoa</name>
    <name type="common">Quinoa</name>
    <dbReference type="NCBI Taxonomy" id="63459"/>
    <lineage>
        <taxon>Eukaryota</taxon>
        <taxon>Viridiplantae</taxon>
        <taxon>Streptophyta</taxon>
        <taxon>Embryophyta</taxon>
        <taxon>Tracheophyta</taxon>
        <taxon>Spermatophyta</taxon>
        <taxon>Magnoliopsida</taxon>
        <taxon>eudicotyledons</taxon>
        <taxon>Gunneridae</taxon>
        <taxon>Pentapetalae</taxon>
        <taxon>Caryophyllales</taxon>
        <taxon>Chenopodiaceae</taxon>
        <taxon>Chenopodioideae</taxon>
        <taxon>Atripliceae</taxon>
        <taxon>Chenopodium</taxon>
    </lineage>
</organism>
<dbReference type="InterPro" id="IPR036529">
    <property type="entry name" value="KIX_dom_sf"/>
</dbReference>
<evidence type="ECO:0000256" key="1">
    <source>
        <dbReference type="ARBA" id="ARBA00023242"/>
    </source>
</evidence>
<dbReference type="OrthoDB" id="1937968at2759"/>
<dbReference type="RefSeq" id="XP_021760776.1">
    <property type="nucleotide sequence ID" value="XM_021905084.1"/>
</dbReference>
<evidence type="ECO:0000313" key="3">
    <source>
        <dbReference type="EnsemblPlants" id="AUR62013331-RA:cds"/>
    </source>
</evidence>
<dbReference type="Gene3D" id="1.10.246.20">
    <property type="entry name" value="Coactivator CBP, KIX domain"/>
    <property type="match status" value="1"/>
</dbReference>
<sequence length="470" mass="52711">MPRPGPRPYECVRRAWHSDRHQPIRGSIIQQIFRVVTEAHSSVTRKNREWQEKLPRVVLKAEEIMYSKANSEAEYVDPETLWERLNEAIDTIIRRDESTETGQFLQPCIEAALVLGCHPVRASRSQRNSNPRSYLNPRFQEPAQAAPAVPDETSYPRPPPQPPNLVGSPLSISRSTMGNQASTSSLSSSQMAPNTSYIATHPNPYPQFSFPRPMPSVTIEPNSLLNFGSIYPLYYGSNFQNVDPQTGFRSPQSSNSRNVIVGTPVGWHGTQPPCFTSTRNLLPGGSVETAADKHGQENSVDYRGKAAEMDCDLSLRLGPSCPGPSVEKGLGHLTSDGGSSSHREISMYSEPCSKNLEFCFFPRQSGNDLSESRDNRPEQEGQVLERNAILRKRKAPDHIELDDERAQWLPEFQPNQFHGQYRWPENNSQMKLELPCTKEKCNKVIDTVFVGCEEIVVSESYIPGQAVVLY</sequence>
<reference evidence="3" key="2">
    <citation type="submission" date="2021-03" db="UniProtKB">
        <authorList>
            <consortium name="EnsemblPlants"/>
        </authorList>
    </citation>
    <scope>IDENTIFICATION</scope>
</reference>
<dbReference type="KEGG" id="cqi:110725614"/>
<keyword evidence="4" id="KW-1185">Reference proteome</keyword>
<name>A0A803LH84_CHEQI</name>
<dbReference type="AlphaFoldDB" id="A0A803LH84"/>
<gene>
    <name evidence="3" type="primary">LOC110725614</name>
</gene>
<evidence type="ECO:0000256" key="2">
    <source>
        <dbReference type="SAM" id="MobiDB-lite"/>
    </source>
</evidence>